<feature type="non-terminal residue" evidence="2">
    <location>
        <position position="177"/>
    </location>
</feature>
<accession>X1GX17</accession>
<feature type="transmembrane region" description="Helical" evidence="1">
    <location>
        <begin position="98"/>
        <end position="114"/>
    </location>
</feature>
<organism evidence="2">
    <name type="scientific">marine sediment metagenome</name>
    <dbReference type="NCBI Taxonomy" id="412755"/>
    <lineage>
        <taxon>unclassified sequences</taxon>
        <taxon>metagenomes</taxon>
        <taxon>ecological metagenomes</taxon>
    </lineage>
</organism>
<evidence type="ECO:0000256" key="1">
    <source>
        <dbReference type="SAM" id="Phobius"/>
    </source>
</evidence>
<proteinExistence type="predicted"/>
<feature type="transmembrane region" description="Helical" evidence="1">
    <location>
        <begin position="6"/>
        <end position="26"/>
    </location>
</feature>
<keyword evidence="1" id="KW-1133">Transmembrane helix</keyword>
<protein>
    <recommendedName>
        <fullName evidence="3">Phosphatidate cytidylyltransferase</fullName>
    </recommendedName>
</protein>
<keyword evidence="1" id="KW-0812">Transmembrane</keyword>
<feature type="transmembrane region" description="Helical" evidence="1">
    <location>
        <begin position="120"/>
        <end position="138"/>
    </location>
</feature>
<reference evidence="2" key="1">
    <citation type="journal article" date="2014" name="Front. Microbiol.">
        <title>High frequency of phylogenetically diverse reductive dehalogenase-homologous genes in deep subseafloor sedimentary metagenomes.</title>
        <authorList>
            <person name="Kawai M."/>
            <person name="Futagami T."/>
            <person name="Toyoda A."/>
            <person name="Takaki Y."/>
            <person name="Nishi S."/>
            <person name="Hori S."/>
            <person name="Arai W."/>
            <person name="Tsubouchi T."/>
            <person name="Morono Y."/>
            <person name="Uchiyama I."/>
            <person name="Ito T."/>
            <person name="Fujiyama A."/>
            <person name="Inagaki F."/>
            <person name="Takami H."/>
        </authorList>
    </citation>
    <scope>NUCLEOTIDE SEQUENCE</scope>
    <source>
        <strain evidence="2">Expedition CK06-06</strain>
    </source>
</reference>
<gene>
    <name evidence="2" type="ORF">S03H2_39518</name>
</gene>
<feature type="transmembrane region" description="Helical" evidence="1">
    <location>
        <begin position="61"/>
        <end position="77"/>
    </location>
</feature>
<feature type="transmembrane region" description="Helical" evidence="1">
    <location>
        <begin position="150"/>
        <end position="173"/>
    </location>
</feature>
<keyword evidence="1" id="KW-0472">Membrane</keyword>
<evidence type="ECO:0000313" key="2">
    <source>
        <dbReference type="EMBL" id="GAH49405.1"/>
    </source>
</evidence>
<name>X1GX17_9ZZZZ</name>
<sequence length="177" mass="19129">MIAEIPYVVLITGAVLVGLWISNILYDLKVPHYTSRKIGHAAGGLGFLLCAFLFSSGWWPLILAAGFVVMLWVARVVKPDTFRGVGGTGRPTKAMAEVWFPLAAIPVIGIGWIWLGEPLVAISCLLFMAWGDMVTGVVRSQIYGRAVKGLWGSVAMFSTCLIIALCFIEPFWVGAVG</sequence>
<dbReference type="EMBL" id="BARU01024440">
    <property type="protein sequence ID" value="GAH49405.1"/>
    <property type="molecule type" value="Genomic_DNA"/>
</dbReference>
<evidence type="ECO:0008006" key="3">
    <source>
        <dbReference type="Google" id="ProtNLM"/>
    </source>
</evidence>
<dbReference type="AlphaFoldDB" id="X1GX17"/>
<comment type="caution">
    <text evidence="2">The sequence shown here is derived from an EMBL/GenBank/DDBJ whole genome shotgun (WGS) entry which is preliminary data.</text>
</comment>